<feature type="binding site" evidence="5">
    <location>
        <begin position="109"/>
        <end position="112"/>
    </location>
    <ligand>
        <name>(6S)-5,6,7,8-tetrahydrofolate</name>
        <dbReference type="ChEBI" id="CHEBI:57453"/>
    </ligand>
</feature>
<evidence type="ECO:0000313" key="8">
    <source>
        <dbReference type="EMBL" id="TVS92852.1"/>
    </source>
</evidence>
<comment type="function">
    <text evidence="5">Attaches a formyl group to the free amino group of methionyl-tRNA(fMet). The formyl group appears to play a dual role in the initiator identity of N-formylmethionyl-tRNA by promoting its recognition by IF2 and preventing the misappropriation of this tRNA by the elongation apparatus.</text>
</comment>
<name>A0A6C1U2F1_WOLPI</name>
<evidence type="ECO:0000256" key="2">
    <source>
        <dbReference type="ARBA" id="ARBA00012261"/>
    </source>
</evidence>
<dbReference type="SUPFAM" id="SSF53328">
    <property type="entry name" value="Formyltransferase"/>
    <property type="match status" value="1"/>
</dbReference>
<dbReference type="InterPro" id="IPR005793">
    <property type="entry name" value="Formyl_trans_C"/>
</dbReference>
<evidence type="ECO:0000259" key="7">
    <source>
        <dbReference type="Pfam" id="PF02911"/>
    </source>
</evidence>
<dbReference type="PANTHER" id="PTHR11138:SF5">
    <property type="entry name" value="METHIONYL-TRNA FORMYLTRANSFERASE, MITOCHONDRIAL"/>
    <property type="match status" value="1"/>
</dbReference>
<dbReference type="InterPro" id="IPR011034">
    <property type="entry name" value="Formyl_transferase-like_C_sf"/>
</dbReference>
<sequence length="299" mass="33292">MRIIFMGSPGFAVNSLSLLLKLQSEIVAVYTKAPKPSGRGQRLTKSLVHIVAEKSDIEVCTPTSLKSSIEQEKFGNFKPDVAVVAAYGLILPKEILNIPKYGCINIHPSLLPRWRGAAPIQHTILAGDQETGVSIMQLDEGLDSGPILKQKKFLIEKSDNYKTLYDKLSELGSDLLLKVLNEIEKQVPLKQSDNDACYADKVKDYKIYASDACEIAYRKVKAFYPKAFIKVENKRIKILDAEFEAFTSGQGEIINDNMHISLKGGTLIPKVVQMEGRNPCDIKDFVRGLKSSLTKKFIE</sequence>
<gene>
    <name evidence="5" type="primary">fmt</name>
    <name evidence="8" type="ORF">COM42_005415</name>
</gene>
<dbReference type="InterPro" id="IPR005794">
    <property type="entry name" value="Fmt"/>
</dbReference>
<evidence type="ECO:0000256" key="4">
    <source>
        <dbReference type="ARBA" id="ARBA00022917"/>
    </source>
</evidence>
<accession>A0A6C1U2F1</accession>
<comment type="caution">
    <text evidence="8">The sequence shown here is derived from an EMBL/GenBank/DDBJ whole genome shotgun (WGS) entry which is preliminary data.</text>
</comment>
<evidence type="ECO:0000256" key="3">
    <source>
        <dbReference type="ARBA" id="ARBA00022679"/>
    </source>
</evidence>
<dbReference type="Pfam" id="PF00551">
    <property type="entry name" value="Formyl_trans_N"/>
    <property type="match status" value="1"/>
</dbReference>
<protein>
    <recommendedName>
        <fullName evidence="2 5">Methionyl-tRNA formyltransferase</fullName>
        <ecNumber evidence="2 5">2.1.2.9</ecNumber>
    </recommendedName>
</protein>
<dbReference type="GO" id="GO:0005829">
    <property type="term" value="C:cytosol"/>
    <property type="evidence" value="ECO:0007669"/>
    <property type="project" value="TreeGrafter"/>
</dbReference>
<dbReference type="HAMAP" id="MF_00182">
    <property type="entry name" value="Formyl_trans"/>
    <property type="match status" value="1"/>
</dbReference>
<comment type="similarity">
    <text evidence="1 5">Belongs to the Fmt family.</text>
</comment>
<feature type="domain" description="Formyl transferase N-terminal" evidence="6">
    <location>
        <begin position="1"/>
        <end position="180"/>
    </location>
</feature>
<dbReference type="Pfam" id="PF02911">
    <property type="entry name" value="Formyl_trans_C"/>
    <property type="match status" value="1"/>
</dbReference>
<evidence type="ECO:0000259" key="6">
    <source>
        <dbReference type="Pfam" id="PF00551"/>
    </source>
</evidence>
<comment type="catalytic activity">
    <reaction evidence="5">
        <text>L-methionyl-tRNA(fMet) + (6R)-10-formyltetrahydrofolate = N-formyl-L-methionyl-tRNA(fMet) + (6S)-5,6,7,8-tetrahydrofolate + H(+)</text>
        <dbReference type="Rhea" id="RHEA:24380"/>
        <dbReference type="Rhea" id="RHEA-COMP:9952"/>
        <dbReference type="Rhea" id="RHEA-COMP:9953"/>
        <dbReference type="ChEBI" id="CHEBI:15378"/>
        <dbReference type="ChEBI" id="CHEBI:57453"/>
        <dbReference type="ChEBI" id="CHEBI:78530"/>
        <dbReference type="ChEBI" id="CHEBI:78844"/>
        <dbReference type="ChEBI" id="CHEBI:195366"/>
        <dbReference type="EC" id="2.1.2.9"/>
    </reaction>
</comment>
<dbReference type="EC" id="2.1.2.9" evidence="2 5"/>
<dbReference type="InterPro" id="IPR002376">
    <property type="entry name" value="Formyl_transf_N"/>
</dbReference>
<dbReference type="CDD" id="cd08646">
    <property type="entry name" value="FMT_core_Met-tRNA-FMT_N"/>
    <property type="match status" value="1"/>
</dbReference>
<dbReference type="AlphaFoldDB" id="A0A6C1U2F1"/>
<dbReference type="PANTHER" id="PTHR11138">
    <property type="entry name" value="METHIONYL-TRNA FORMYLTRANSFERASE"/>
    <property type="match status" value="1"/>
</dbReference>
<dbReference type="SUPFAM" id="SSF50486">
    <property type="entry name" value="FMT C-terminal domain-like"/>
    <property type="match status" value="1"/>
</dbReference>
<organism evidence="8">
    <name type="scientific">Wolbachia pipientis</name>
    <dbReference type="NCBI Taxonomy" id="955"/>
    <lineage>
        <taxon>Bacteria</taxon>
        <taxon>Pseudomonadati</taxon>
        <taxon>Pseudomonadota</taxon>
        <taxon>Alphaproteobacteria</taxon>
        <taxon>Rickettsiales</taxon>
        <taxon>Anaplasmataceae</taxon>
        <taxon>Wolbachieae</taxon>
        <taxon>Wolbachia</taxon>
    </lineage>
</organism>
<reference evidence="8" key="1">
    <citation type="submission" date="2019-07" db="EMBL/GenBank/DDBJ databases">
        <title>Genome assemblies of Wolbachia strains wAlbA and wAlbB in wild caught Aedes albopictus specimens.</title>
        <authorList>
            <person name="Kulkarni A."/>
            <person name="Yu W."/>
            <person name="Xue R.-D."/>
            <person name="Ma Y."/>
            <person name="Xu J."/>
        </authorList>
    </citation>
    <scope>NUCLEOTIDE SEQUENCE</scope>
    <source>
        <strain evidence="8">HN2016</strain>
    </source>
</reference>
<dbReference type="NCBIfam" id="TIGR00460">
    <property type="entry name" value="fmt"/>
    <property type="match status" value="1"/>
</dbReference>
<dbReference type="InterPro" id="IPR036477">
    <property type="entry name" value="Formyl_transf_N_sf"/>
</dbReference>
<dbReference type="InterPro" id="IPR041711">
    <property type="entry name" value="Met-tRNA-FMT_N"/>
</dbReference>
<evidence type="ECO:0000256" key="5">
    <source>
        <dbReference type="HAMAP-Rule" id="MF_00182"/>
    </source>
</evidence>
<keyword evidence="3 5" id="KW-0808">Transferase</keyword>
<evidence type="ECO:0000256" key="1">
    <source>
        <dbReference type="ARBA" id="ARBA00010699"/>
    </source>
</evidence>
<feature type="domain" description="Formyl transferase C-terminal" evidence="7">
    <location>
        <begin position="203"/>
        <end position="289"/>
    </location>
</feature>
<dbReference type="GO" id="GO:0004479">
    <property type="term" value="F:methionyl-tRNA formyltransferase activity"/>
    <property type="evidence" value="ECO:0007669"/>
    <property type="project" value="UniProtKB-UniRule"/>
</dbReference>
<dbReference type="Proteomes" id="UP000218080">
    <property type="component" value="Unassembled WGS sequence"/>
</dbReference>
<proteinExistence type="inferred from homology"/>
<dbReference type="EMBL" id="NWVJ02000337">
    <property type="protein sequence ID" value="TVS92852.1"/>
    <property type="molecule type" value="Genomic_DNA"/>
</dbReference>
<dbReference type="Gene3D" id="3.40.50.12230">
    <property type="match status" value="1"/>
</dbReference>
<keyword evidence="4 5" id="KW-0648">Protein biosynthesis</keyword>